<keyword evidence="1" id="KW-0812">Transmembrane</keyword>
<dbReference type="Proteomes" id="UP000011205">
    <property type="component" value="Unassembled WGS sequence"/>
</dbReference>
<comment type="caution">
    <text evidence="2">The sequence shown here is derived from an EMBL/GenBank/DDBJ whole genome shotgun (WGS) entry which is preliminary data.</text>
</comment>
<dbReference type="PATRIC" id="fig|1160705.3.peg.8698"/>
<protein>
    <submittedName>
        <fullName evidence="2">Uncharacterized protein</fullName>
    </submittedName>
</protein>
<evidence type="ECO:0000313" key="3">
    <source>
        <dbReference type="Proteomes" id="UP000011205"/>
    </source>
</evidence>
<feature type="transmembrane region" description="Helical" evidence="1">
    <location>
        <begin position="66"/>
        <end position="88"/>
    </location>
</feature>
<sequence length="119" mass="12841">MVAITVAYRKARIRVPLCARCRKIWHPALRSRMLAMWSLTLGLILVPSALIMGGLMASYYDSGRMFAIAVGIGGAIGGIAVAVGLPAYRTQHKHPQNLRHPHSHPDVVALTSSGFGILN</sequence>
<evidence type="ECO:0000256" key="1">
    <source>
        <dbReference type="SAM" id="Phobius"/>
    </source>
</evidence>
<organism evidence="2 3">
    <name type="scientific">Streptomyces viridochromogenes Tue57</name>
    <dbReference type="NCBI Taxonomy" id="1160705"/>
    <lineage>
        <taxon>Bacteria</taxon>
        <taxon>Bacillati</taxon>
        <taxon>Actinomycetota</taxon>
        <taxon>Actinomycetes</taxon>
        <taxon>Kitasatosporales</taxon>
        <taxon>Streptomycetaceae</taxon>
        <taxon>Streptomyces</taxon>
    </lineage>
</organism>
<proteinExistence type="predicted"/>
<evidence type="ECO:0000313" key="2">
    <source>
        <dbReference type="EMBL" id="ELS50253.1"/>
    </source>
</evidence>
<keyword evidence="1" id="KW-1133">Transmembrane helix</keyword>
<dbReference type="EMBL" id="AMLP01000293">
    <property type="protein sequence ID" value="ELS50253.1"/>
    <property type="molecule type" value="Genomic_DNA"/>
</dbReference>
<accession>L8P297</accession>
<feature type="transmembrane region" description="Helical" evidence="1">
    <location>
        <begin position="34"/>
        <end position="60"/>
    </location>
</feature>
<reference evidence="2 3" key="1">
    <citation type="journal article" date="2013" name="Genome Announc.">
        <title>Draft Genome Sequence of Streptomyces viridochromogenes Strain Tu57, Producer of Avilamycin.</title>
        <authorList>
            <person name="Gruning B.A."/>
            <person name="Erxleben A."/>
            <person name="Hahnlein A."/>
            <person name="Gunther S."/>
        </authorList>
    </citation>
    <scope>NUCLEOTIDE SEQUENCE [LARGE SCALE GENOMIC DNA]</scope>
    <source>
        <strain evidence="2 3">Tue57</strain>
    </source>
</reference>
<keyword evidence="1" id="KW-0472">Membrane</keyword>
<name>L8P297_STRVR</name>
<gene>
    <name evidence="2" type="ORF">STVIR_8803</name>
</gene>
<dbReference type="AlphaFoldDB" id="L8P297"/>